<name>A0A1X7H7N4_9BACL</name>
<dbReference type="AlphaFoldDB" id="A0A1X7H7N4"/>
<dbReference type="PANTHER" id="PTHR42756">
    <property type="entry name" value="TRANSCRIPTIONAL REGULATOR, MARR"/>
    <property type="match status" value="1"/>
</dbReference>
<evidence type="ECO:0000256" key="1">
    <source>
        <dbReference type="ARBA" id="ARBA00023015"/>
    </source>
</evidence>
<feature type="domain" description="HTH marR-type" evidence="4">
    <location>
        <begin position="11"/>
        <end position="143"/>
    </location>
</feature>
<dbReference type="PRINTS" id="PR00598">
    <property type="entry name" value="HTHMARR"/>
</dbReference>
<reference evidence="5 6" key="1">
    <citation type="submission" date="2017-04" db="EMBL/GenBank/DDBJ databases">
        <authorList>
            <person name="Afonso C.L."/>
            <person name="Miller P.J."/>
            <person name="Scott M.A."/>
            <person name="Spackman E."/>
            <person name="Goraichik I."/>
            <person name="Dimitrov K.M."/>
            <person name="Suarez D.L."/>
            <person name="Swayne D.E."/>
        </authorList>
    </citation>
    <scope>NUCLEOTIDE SEQUENCE [LARGE SCALE GENOMIC DNA]</scope>
    <source>
        <strain evidence="5 6">N3/975</strain>
    </source>
</reference>
<sequence length="150" mass="17285">MNYFLNNTEYNPSIGFQLGFTYRRATNLFAHKLKPFDITPEQWSVLNQIAISEGLNQKEVAARADKDQPTTTRILDLLGKKGLIRREVSPHDRRAFLLHITETGKELIASTTPLEQECSRIIAEGIDPKQIELFWDIISRMNVNIERNQT</sequence>
<dbReference type="STRING" id="1313296.SAMN05661091_1934"/>
<evidence type="ECO:0000256" key="3">
    <source>
        <dbReference type="ARBA" id="ARBA00023163"/>
    </source>
</evidence>
<dbReference type="PANTHER" id="PTHR42756:SF1">
    <property type="entry name" value="TRANSCRIPTIONAL REPRESSOR OF EMRAB OPERON"/>
    <property type="match status" value="1"/>
</dbReference>
<proteinExistence type="predicted"/>
<dbReference type="GO" id="GO:0003700">
    <property type="term" value="F:DNA-binding transcription factor activity"/>
    <property type="evidence" value="ECO:0007669"/>
    <property type="project" value="InterPro"/>
</dbReference>
<keyword evidence="3" id="KW-0804">Transcription</keyword>
<organism evidence="5 6">
    <name type="scientific">Paenibacillus uliginis N3/975</name>
    <dbReference type="NCBI Taxonomy" id="1313296"/>
    <lineage>
        <taxon>Bacteria</taxon>
        <taxon>Bacillati</taxon>
        <taxon>Bacillota</taxon>
        <taxon>Bacilli</taxon>
        <taxon>Bacillales</taxon>
        <taxon>Paenibacillaceae</taxon>
        <taxon>Paenibacillus</taxon>
    </lineage>
</organism>
<dbReference type="InterPro" id="IPR036390">
    <property type="entry name" value="WH_DNA-bd_sf"/>
</dbReference>
<evidence type="ECO:0000256" key="2">
    <source>
        <dbReference type="ARBA" id="ARBA00023125"/>
    </source>
</evidence>
<keyword evidence="6" id="KW-1185">Reference proteome</keyword>
<dbReference type="Pfam" id="PF12802">
    <property type="entry name" value="MarR_2"/>
    <property type="match status" value="1"/>
</dbReference>
<dbReference type="SUPFAM" id="SSF46785">
    <property type="entry name" value="Winged helix' DNA-binding domain"/>
    <property type="match status" value="1"/>
</dbReference>
<dbReference type="Gene3D" id="1.10.10.10">
    <property type="entry name" value="Winged helix-like DNA-binding domain superfamily/Winged helix DNA-binding domain"/>
    <property type="match status" value="1"/>
</dbReference>
<keyword evidence="1" id="KW-0805">Transcription regulation</keyword>
<dbReference type="PROSITE" id="PS50995">
    <property type="entry name" value="HTH_MARR_2"/>
    <property type="match status" value="1"/>
</dbReference>
<evidence type="ECO:0000313" key="5">
    <source>
        <dbReference type="EMBL" id="SMF81114.1"/>
    </source>
</evidence>
<dbReference type="SMART" id="SM00347">
    <property type="entry name" value="HTH_MARR"/>
    <property type="match status" value="1"/>
</dbReference>
<evidence type="ECO:0000259" key="4">
    <source>
        <dbReference type="PROSITE" id="PS50995"/>
    </source>
</evidence>
<dbReference type="GO" id="GO:0003677">
    <property type="term" value="F:DNA binding"/>
    <property type="evidence" value="ECO:0007669"/>
    <property type="project" value="UniProtKB-KW"/>
</dbReference>
<dbReference type="InterPro" id="IPR036388">
    <property type="entry name" value="WH-like_DNA-bd_sf"/>
</dbReference>
<keyword evidence="2" id="KW-0238">DNA-binding</keyword>
<dbReference type="EMBL" id="LT840184">
    <property type="protein sequence ID" value="SMF81114.1"/>
    <property type="molecule type" value="Genomic_DNA"/>
</dbReference>
<protein>
    <submittedName>
        <fullName evidence="5">Transcriptional regulator, MarR family</fullName>
    </submittedName>
</protein>
<dbReference type="InterPro" id="IPR000835">
    <property type="entry name" value="HTH_MarR-typ"/>
</dbReference>
<evidence type="ECO:0000313" key="6">
    <source>
        <dbReference type="Proteomes" id="UP000192940"/>
    </source>
</evidence>
<dbReference type="Proteomes" id="UP000192940">
    <property type="component" value="Chromosome I"/>
</dbReference>
<gene>
    <name evidence="5" type="ORF">SAMN05661091_1934</name>
</gene>
<accession>A0A1X7H7N4</accession>